<dbReference type="Proteomes" id="UP000278627">
    <property type="component" value="Unassembled WGS sequence"/>
</dbReference>
<feature type="signal peptide" evidence="1">
    <location>
        <begin position="1"/>
        <end position="20"/>
    </location>
</feature>
<evidence type="ECO:0000313" key="3">
    <source>
        <dbReference type="Proteomes" id="UP000278627"/>
    </source>
</evidence>
<keyword evidence="1" id="KW-0732">Signal</keyword>
<evidence type="ECO:0000313" key="2">
    <source>
        <dbReference type="EMBL" id="VDN87808.1"/>
    </source>
</evidence>
<evidence type="ECO:0000313" key="4">
    <source>
        <dbReference type="WBParaSite" id="BPAG_0000666101-mRNA-1"/>
    </source>
</evidence>
<organism evidence="4">
    <name type="scientific">Brugia pahangi</name>
    <name type="common">Filarial nematode worm</name>
    <dbReference type="NCBI Taxonomy" id="6280"/>
    <lineage>
        <taxon>Eukaryota</taxon>
        <taxon>Metazoa</taxon>
        <taxon>Ecdysozoa</taxon>
        <taxon>Nematoda</taxon>
        <taxon>Chromadorea</taxon>
        <taxon>Rhabditida</taxon>
        <taxon>Spirurina</taxon>
        <taxon>Spiruromorpha</taxon>
        <taxon>Filarioidea</taxon>
        <taxon>Onchocercidae</taxon>
        <taxon>Brugia</taxon>
    </lineage>
</organism>
<reference evidence="4" key="1">
    <citation type="submission" date="2017-02" db="UniProtKB">
        <authorList>
            <consortium name="WormBaseParasite"/>
        </authorList>
    </citation>
    <scope>IDENTIFICATION</scope>
</reference>
<sequence>MHFIYLFFVFQLSNVQTTTAQTDQTEPLDLSISKVRDDGDGSQGLSVERKDEGEVGLQVLQIKPLNSLVPKVKQEGNKSQGLSVEG</sequence>
<dbReference type="STRING" id="6280.A0A0N4TEM3"/>
<name>A0A0N4TEM3_BRUPA</name>
<keyword evidence="3" id="KW-1185">Reference proteome</keyword>
<dbReference type="EMBL" id="UZAD01006286">
    <property type="protein sequence ID" value="VDN87808.1"/>
    <property type="molecule type" value="Genomic_DNA"/>
</dbReference>
<reference evidence="2 3" key="2">
    <citation type="submission" date="2018-11" db="EMBL/GenBank/DDBJ databases">
        <authorList>
            <consortium name="Pathogen Informatics"/>
        </authorList>
    </citation>
    <scope>NUCLEOTIDE SEQUENCE [LARGE SCALE GENOMIC DNA]</scope>
</reference>
<feature type="chain" id="PRO_5043121908" evidence="1">
    <location>
        <begin position="21"/>
        <end position="86"/>
    </location>
</feature>
<evidence type="ECO:0000256" key="1">
    <source>
        <dbReference type="SAM" id="SignalP"/>
    </source>
</evidence>
<gene>
    <name evidence="2" type="ORF">BPAG_LOCUS6622</name>
</gene>
<proteinExistence type="predicted"/>
<dbReference type="WBParaSite" id="BPAG_0000666101-mRNA-1">
    <property type="protein sequence ID" value="BPAG_0000666101-mRNA-1"/>
    <property type="gene ID" value="BPAG_0000666101"/>
</dbReference>
<accession>A0A0N4TEM3</accession>
<protein>
    <submittedName>
        <fullName evidence="4">Secreted protein</fullName>
    </submittedName>
</protein>
<dbReference type="AlphaFoldDB" id="A0A0N4TEM3"/>